<dbReference type="eggNOG" id="COG1669">
    <property type="taxonomic scope" value="Bacteria"/>
</dbReference>
<dbReference type="PANTHER" id="PTHR43852:SF2">
    <property type="entry name" value="PROTEIN ADENYLYLTRANSFERASE MNTA"/>
    <property type="match status" value="1"/>
</dbReference>
<dbReference type="InterPro" id="IPR043519">
    <property type="entry name" value="NT_sf"/>
</dbReference>
<dbReference type="Gene3D" id="3.30.460.10">
    <property type="entry name" value="Beta Polymerase, domain 2"/>
    <property type="match status" value="1"/>
</dbReference>
<keyword evidence="3" id="KW-1185">Reference proteome</keyword>
<dbReference type="EMBL" id="DS989866">
    <property type="protein sequence ID" value="EDX72146.1"/>
    <property type="molecule type" value="Genomic_DNA"/>
</dbReference>
<dbReference type="AlphaFoldDB" id="B4W0N3"/>
<evidence type="ECO:0000259" key="1">
    <source>
        <dbReference type="Pfam" id="PF18765"/>
    </source>
</evidence>
<dbReference type="InterPro" id="IPR041633">
    <property type="entry name" value="Polbeta"/>
</dbReference>
<feature type="domain" description="Polymerase beta nucleotidyltransferase" evidence="1">
    <location>
        <begin position="23"/>
        <end position="112"/>
    </location>
</feature>
<protein>
    <submittedName>
        <fullName evidence="2">Nucleotidyltransferase domain protein</fullName>
    </submittedName>
</protein>
<dbReference type="RefSeq" id="WP_006104672.1">
    <property type="nucleotide sequence ID" value="NZ_DS989866.1"/>
</dbReference>
<dbReference type="CDD" id="cd05403">
    <property type="entry name" value="NT_KNTase_like"/>
    <property type="match status" value="1"/>
</dbReference>
<evidence type="ECO:0000313" key="2">
    <source>
        <dbReference type="EMBL" id="EDX72146.1"/>
    </source>
</evidence>
<reference evidence="2 3" key="1">
    <citation type="submission" date="2008-07" db="EMBL/GenBank/DDBJ databases">
        <authorList>
            <person name="Tandeau de Marsac N."/>
            <person name="Ferriera S."/>
            <person name="Johnson J."/>
            <person name="Kravitz S."/>
            <person name="Beeson K."/>
            <person name="Sutton G."/>
            <person name="Rogers Y.-H."/>
            <person name="Friedman R."/>
            <person name="Frazier M."/>
            <person name="Venter J.C."/>
        </authorList>
    </citation>
    <scope>NUCLEOTIDE SEQUENCE [LARGE SCALE GENOMIC DNA]</scope>
    <source>
        <strain evidence="2 3">PCC 7420</strain>
    </source>
</reference>
<gene>
    <name evidence="2" type="ORF">MC7420_8238</name>
</gene>
<accession>B4W0N3</accession>
<organism evidence="2 3">
    <name type="scientific">Coleofasciculus chthonoplastes PCC 7420</name>
    <dbReference type="NCBI Taxonomy" id="118168"/>
    <lineage>
        <taxon>Bacteria</taxon>
        <taxon>Bacillati</taxon>
        <taxon>Cyanobacteriota</taxon>
        <taxon>Cyanophyceae</taxon>
        <taxon>Coleofasciculales</taxon>
        <taxon>Coleofasciculaceae</taxon>
        <taxon>Coleofasciculus</taxon>
    </lineage>
</organism>
<dbReference type="HOGENOM" id="CLU_1739690_0_0_3"/>
<sequence length="150" mass="17287">MQLNQPTIQQLKELSTQLPEKIPYLKMLILFGSRATGETHNDSDWDFATLYDPNLRQSHIADNAFKGFEVPLILGQTFGINSDIIDVVELNTCPWLLAHFIARDGILISEKDAGGFEYFRLTSLRTESELKQFRQDQRQLIDMELQKWGV</sequence>
<dbReference type="PANTHER" id="PTHR43852">
    <property type="entry name" value="NUCLEOTIDYLTRANSFERASE"/>
    <property type="match status" value="1"/>
</dbReference>
<dbReference type="Proteomes" id="UP000003835">
    <property type="component" value="Unassembled WGS sequence"/>
</dbReference>
<dbReference type="NCBIfam" id="NF047752">
    <property type="entry name" value="MntA_antitoxin"/>
    <property type="match status" value="1"/>
</dbReference>
<keyword evidence="2" id="KW-0808">Transferase</keyword>
<dbReference type="SUPFAM" id="SSF81301">
    <property type="entry name" value="Nucleotidyltransferase"/>
    <property type="match status" value="1"/>
</dbReference>
<name>B4W0N3_9CYAN</name>
<dbReference type="Pfam" id="PF18765">
    <property type="entry name" value="Polbeta"/>
    <property type="match status" value="1"/>
</dbReference>
<dbReference type="InterPro" id="IPR052930">
    <property type="entry name" value="TA_antitoxin_MntA"/>
</dbReference>
<dbReference type="GO" id="GO:0016740">
    <property type="term" value="F:transferase activity"/>
    <property type="evidence" value="ECO:0007669"/>
    <property type="project" value="UniProtKB-KW"/>
</dbReference>
<dbReference type="STRING" id="118168.MC7420_8238"/>
<proteinExistence type="predicted"/>
<dbReference type="OrthoDB" id="424879at2"/>
<evidence type="ECO:0000313" key="3">
    <source>
        <dbReference type="Proteomes" id="UP000003835"/>
    </source>
</evidence>